<name>A0A1H9DMR1_9BACT</name>
<keyword evidence="3" id="KW-0808">Transferase</keyword>
<dbReference type="SMART" id="SM00387">
    <property type="entry name" value="HATPase_c"/>
    <property type="match status" value="1"/>
</dbReference>
<protein>
    <recommendedName>
        <fullName evidence="2">histidine kinase</fullName>
        <ecNumber evidence="2">2.7.13.3</ecNumber>
    </recommendedName>
</protein>
<evidence type="ECO:0000313" key="10">
    <source>
        <dbReference type="EMBL" id="SEQ14765.1"/>
    </source>
</evidence>
<dbReference type="InterPro" id="IPR004358">
    <property type="entry name" value="Sig_transdc_His_kin-like_C"/>
</dbReference>
<dbReference type="AlphaFoldDB" id="A0A1H9DMR1"/>
<dbReference type="SUPFAM" id="SSF55874">
    <property type="entry name" value="ATPase domain of HSP90 chaperone/DNA topoisomerase II/histidine kinase"/>
    <property type="match status" value="1"/>
</dbReference>
<keyword evidence="8" id="KW-0812">Transmembrane</keyword>
<feature type="transmembrane region" description="Helical" evidence="8">
    <location>
        <begin position="191"/>
        <end position="210"/>
    </location>
</feature>
<evidence type="ECO:0000256" key="6">
    <source>
        <dbReference type="ARBA" id="ARBA00022840"/>
    </source>
</evidence>
<dbReference type="InParanoid" id="A0A1H9DMR1"/>
<accession>A0A1H9DMR1</accession>
<keyword evidence="11" id="KW-1185">Reference proteome</keyword>
<evidence type="ECO:0000256" key="2">
    <source>
        <dbReference type="ARBA" id="ARBA00012438"/>
    </source>
</evidence>
<dbReference type="STRING" id="478744.SAMN05444359_10664"/>
<dbReference type="GO" id="GO:0000156">
    <property type="term" value="F:phosphorelay response regulator activity"/>
    <property type="evidence" value="ECO:0007669"/>
    <property type="project" value="TreeGrafter"/>
</dbReference>
<keyword evidence="5 10" id="KW-0418">Kinase</keyword>
<evidence type="ECO:0000256" key="5">
    <source>
        <dbReference type="ARBA" id="ARBA00022777"/>
    </source>
</evidence>
<dbReference type="InterPro" id="IPR003594">
    <property type="entry name" value="HATPase_dom"/>
</dbReference>
<dbReference type="InterPro" id="IPR036890">
    <property type="entry name" value="HATPase_C_sf"/>
</dbReference>
<evidence type="ECO:0000256" key="4">
    <source>
        <dbReference type="ARBA" id="ARBA00022741"/>
    </source>
</evidence>
<sequence>MALLWKREFLINVIWIMILLIMGLAFNIWNINRQINGLTTTAGRGEYFKANTETAMKNTLQEIFQEKRLTELRKVAAASRIGLEGKLFFVDSLDGTMLASPDPALNDSTNLGVGGERQQQAFERIKKAVEANRGETVGANYILRDSERDTTNMRFGVYRLDDELGWIYGVVVKDEYFESIKNKLYVRIKNSSLVVSVVCLLSLMLLYLLFRQYLGKQQDLQEYKVAMSSTLAGVALLEEDSTVRSTNKRWKELYGDMYDGRKLVDISSYPFIKEKFDECKRENFASYRNQGLKDGELISSSVTLTKYSIDEETRIVLVSTDVTQVVETYRAVAHDFISSLLGPQLVIDSALMEAAKGNLRPEETERKLYEIQDHIIASQNYALAIYSWGKHEAGDILDKVEKVALGNIITRVVQLLNSTFIAHGVEVYLNIHEEIIIQTGSRSLEAVLRNLLTNSVRAFNETTRDRRITITLERSGREAIIRVEDTGKGMTAAVHDTIFEETNTQVGFGAKIIRAYMVRVGGSVSVEKSIIGEGTTIAITMPIA</sequence>
<dbReference type="GO" id="GO:0030295">
    <property type="term" value="F:protein kinase activator activity"/>
    <property type="evidence" value="ECO:0007669"/>
    <property type="project" value="TreeGrafter"/>
</dbReference>
<keyword evidence="4" id="KW-0547">Nucleotide-binding</keyword>
<evidence type="ECO:0000256" key="7">
    <source>
        <dbReference type="ARBA" id="ARBA00023012"/>
    </source>
</evidence>
<feature type="transmembrane region" description="Helical" evidence="8">
    <location>
        <begin position="9"/>
        <end position="29"/>
    </location>
</feature>
<keyword evidence="8" id="KW-1133">Transmembrane helix</keyword>
<dbReference type="PROSITE" id="PS50109">
    <property type="entry name" value="HIS_KIN"/>
    <property type="match status" value="1"/>
</dbReference>
<evidence type="ECO:0000259" key="9">
    <source>
        <dbReference type="PROSITE" id="PS50109"/>
    </source>
</evidence>
<organism evidence="10 11">
    <name type="scientific">Neolewinella agarilytica</name>
    <dbReference type="NCBI Taxonomy" id="478744"/>
    <lineage>
        <taxon>Bacteria</taxon>
        <taxon>Pseudomonadati</taxon>
        <taxon>Bacteroidota</taxon>
        <taxon>Saprospiria</taxon>
        <taxon>Saprospirales</taxon>
        <taxon>Lewinellaceae</taxon>
        <taxon>Neolewinella</taxon>
    </lineage>
</organism>
<dbReference type="RefSeq" id="WP_090166674.1">
    <property type="nucleotide sequence ID" value="NZ_FOFB01000006.1"/>
</dbReference>
<proteinExistence type="predicted"/>
<dbReference type="Gene3D" id="3.30.565.10">
    <property type="entry name" value="Histidine kinase-like ATPase, C-terminal domain"/>
    <property type="match status" value="1"/>
</dbReference>
<dbReference type="GO" id="GO:0005524">
    <property type="term" value="F:ATP binding"/>
    <property type="evidence" value="ECO:0007669"/>
    <property type="project" value="UniProtKB-KW"/>
</dbReference>
<dbReference type="PANTHER" id="PTHR42878">
    <property type="entry name" value="TWO-COMPONENT HISTIDINE KINASE"/>
    <property type="match status" value="1"/>
</dbReference>
<gene>
    <name evidence="10" type="ORF">SAMN05444359_10664</name>
</gene>
<feature type="domain" description="Histidine kinase" evidence="9">
    <location>
        <begin position="331"/>
        <end position="544"/>
    </location>
</feature>
<evidence type="ECO:0000256" key="1">
    <source>
        <dbReference type="ARBA" id="ARBA00000085"/>
    </source>
</evidence>
<keyword evidence="7" id="KW-0902">Two-component regulatory system</keyword>
<dbReference type="OrthoDB" id="5522855at2"/>
<evidence type="ECO:0000256" key="8">
    <source>
        <dbReference type="SAM" id="Phobius"/>
    </source>
</evidence>
<dbReference type="GO" id="GO:0004673">
    <property type="term" value="F:protein histidine kinase activity"/>
    <property type="evidence" value="ECO:0007669"/>
    <property type="project" value="UniProtKB-EC"/>
</dbReference>
<comment type="catalytic activity">
    <reaction evidence="1">
        <text>ATP + protein L-histidine = ADP + protein N-phospho-L-histidine.</text>
        <dbReference type="EC" id="2.7.13.3"/>
    </reaction>
</comment>
<dbReference type="EMBL" id="FOFB01000006">
    <property type="protein sequence ID" value="SEQ14765.1"/>
    <property type="molecule type" value="Genomic_DNA"/>
</dbReference>
<keyword evidence="6" id="KW-0067">ATP-binding</keyword>
<reference evidence="11" key="1">
    <citation type="submission" date="2016-10" db="EMBL/GenBank/DDBJ databases">
        <authorList>
            <person name="Varghese N."/>
            <person name="Submissions S."/>
        </authorList>
    </citation>
    <scope>NUCLEOTIDE SEQUENCE [LARGE SCALE GENOMIC DNA]</scope>
    <source>
        <strain evidence="11">DSM 24740</strain>
    </source>
</reference>
<dbReference type="InterPro" id="IPR050351">
    <property type="entry name" value="BphY/WalK/GraS-like"/>
</dbReference>
<dbReference type="InterPro" id="IPR005467">
    <property type="entry name" value="His_kinase_dom"/>
</dbReference>
<dbReference type="Pfam" id="PF02518">
    <property type="entry name" value="HATPase_c"/>
    <property type="match status" value="1"/>
</dbReference>
<keyword evidence="8" id="KW-0472">Membrane</keyword>
<dbReference type="PANTHER" id="PTHR42878:SF7">
    <property type="entry name" value="SENSOR HISTIDINE KINASE GLRK"/>
    <property type="match status" value="1"/>
</dbReference>
<dbReference type="EC" id="2.7.13.3" evidence="2"/>
<dbReference type="Proteomes" id="UP000199021">
    <property type="component" value="Unassembled WGS sequence"/>
</dbReference>
<evidence type="ECO:0000313" key="11">
    <source>
        <dbReference type="Proteomes" id="UP000199021"/>
    </source>
</evidence>
<dbReference type="GO" id="GO:0007234">
    <property type="term" value="P:osmosensory signaling via phosphorelay pathway"/>
    <property type="evidence" value="ECO:0007669"/>
    <property type="project" value="TreeGrafter"/>
</dbReference>
<dbReference type="PRINTS" id="PR00344">
    <property type="entry name" value="BCTRLSENSOR"/>
</dbReference>
<evidence type="ECO:0000256" key="3">
    <source>
        <dbReference type="ARBA" id="ARBA00022679"/>
    </source>
</evidence>